<evidence type="ECO:0000313" key="2">
    <source>
        <dbReference type="Proteomes" id="UP001154282"/>
    </source>
</evidence>
<keyword evidence="2" id="KW-1185">Reference proteome</keyword>
<organism evidence="1 2">
    <name type="scientific">Linum tenue</name>
    <dbReference type="NCBI Taxonomy" id="586396"/>
    <lineage>
        <taxon>Eukaryota</taxon>
        <taxon>Viridiplantae</taxon>
        <taxon>Streptophyta</taxon>
        <taxon>Embryophyta</taxon>
        <taxon>Tracheophyta</taxon>
        <taxon>Spermatophyta</taxon>
        <taxon>Magnoliopsida</taxon>
        <taxon>eudicotyledons</taxon>
        <taxon>Gunneridae</taxon>
        <taxon>Pentapetalae</taxon>
        <taxon>rosids</taxon>
        <taxon>fabids</taxon>
        <taxon>Malpighiales</taxon>
        <taxon>Linaceae</taxon>
        <taxon>Linum</taxon>
    </lineage>
</organism>
<protein>
    <submittedName>
        <fullName evidence="1">Uncharacterized protein</fullName>
    </submittedName>
</protein>
<reference evidence="1" key="1">
    <citation type="submission" date="2022-08" db="EMBL/GenBank/DDBJ databases">
        <authorList>
            <person name="Gutierrez-Valencia J."/>
        </authorList>
    </citation>
    <scope>NUCLEOTIDE SEQUENCE</scope>
</reference>
<name>A0AAV0NFM9_9ROSI</name>
<proteinExistence type="predicted"/>
<evidence type="ECO:0000313" key="1">
    <source>
        <dbReference type="EMBL" id="CAI0457299.1"/>
    </source>
</evidence>
<dbReference type="AlphaFoldDB" id="A0AAV0NFM9"/>
<sequence length="64" mass="7385">MRELTPGVGRNNVLCFFGSDKVSVEAAIAYWSYSYVTLEFISNRTLLFLEYELYPFFAESLVIC</sequence>
<dbReference type="EMBL" id="CAMGYJ010000008">
    <property type="protein sequence ID" value="CAI0457299.1"/>
    <property type="molecule type" value="Genomic_DNA"/>
</dbReference>
<comment type="caution">
    <text evidence="1">The sequence shown here is derived from an EMBL/GenBank/DDBJ whole genome shotgun (WGS) entry which is preliminary data.</text>
</comment>
<accession>A0AAV0NFM9</accession>
<dbReference type="Proteomes" id="UP001154282">
    <property type="component" value="Unassembled WGS sequence"/>
</dbReference>
<gene>
    <name evidence="1" type="ORF">LITE_LOCUS33078</name>
</gene>